<evidence type="ECO:0000313" key="1">
    <source>
        <dbReference type="EMBL" id="GGG62495.1"/>
    </source>
</evidence>
<reference evidence="1" key="2">
    <citation type="submission" date="2020-09" db="EMBL/GenBank/DDBJ databases">
        <authorList>
            <person name="Sun Q."/>
            <person name="Zhou Y."/>
        </authorList>
    </citation>
    <scope>NUCLEOTIDE SEQUENCE</scope>
    <source>
        <strain evidence="1">CGMCC 1.12187</strain>
    </source>
</reference>
<dbReference type="AlphaFoldDB" id="A0A917GZD7"/>
<reference evidence="1" key="1">
    <citation type="journal article" date="2014" name="Int. J. Syst. Evol. Microbiol.">
        <title>Complete genome sequence of Corynebacterium casei LMG S-19264T (=DSM 44701T), isolated from a smear-ripened cheese.</title>
        <authorList>
            <consortium name="US DOE Joint Genome Institute (JGI-PGF)"/>
            <person name="Walter F."/>
            <person name="Albersmeier A."/>
            <person name="Kalinowski J."/>
            <person name="Ruckert C."/>
        </authorList>
    </citation>
    <scope>NUCLEOTIDE SEQUENCE</scope>
    <source>
        <strain evidence="1">CGMCC 1.12187</strain>
    </source>
</reference>
<dbReference type="SUPFAM" id="SSF53474">
    <property type="entry name" value="alpha/beta-Hydrolases"/>
    <property type="match status" value="1"/>
</dbReference>
<gene>
    <name evidence="1" type="ORF">GCM10011374_27110</name>
</gene>
<accession>A0A917GZD7</accession>
<comment type="caution">
    <text evidence="1">The sequence shown here is derived from an EMBL/GenBank/DDBJ whole genome shotgun (WGS) entry which is preliminary data.</text>
</comment>
<organism evidence="1 2">
    <name type="scientific">Kocuria dechangensis</name>
    <dbReference type="NCBI Taxonomy" id="1176249"/>
    <lineage>
        <taxon>Bacteria</taxon>
        <taxon>Bacillati</taxon>
        <taxon>Actinomycetota</taxon>
        <taxon>Actinomycetes</taxon>
        <taxon>Micrococcales</taxon>
        <taxon>Micrococcaceae</taxon>
        <taxon>Kocuria</taxon>
    </lineage>
</organism>
<protein>
    <recommendedName>
        <fullName evidence="3">Alpha/beta hydrolase</fullName>
    </recommendedName>
</protein>
<sequence length="211" mass="22771">MAEIHFEHWGEGPPVMLVHGSIAGGASTWAAQRPHAARWRLVVVDRRGYFPNPPAEREDFEVDAGDIAELLTEPMHLVEHGPGDPAEFLRAFIAHVGSSFTPPDPLPPPLLQNARLLRHERPTDEAQIPLDALRAAPFPKLVVSGGHSPVFDAVCHALELRLGASRAVVRGAGHSVQRTGAAYNDVLERFLSGDRVLPGTTRTGRGTPPPG</sequence>
<evidence type="ECO:0000313" key="2">
    <source>
        <dbReference type="Proteomes" id="UP000638848"/>
    </source>
</evidence>
<dbReference type="RefSeq" id="WP_188538067.1">
    <property type="nucleotide sequence ID" value="NZ_BMEQ01000015.1"/>
</dbReference>
<dbReference type="Proteomes" id="UP000638848">
    <property type="component" value="Unassembled WGS sequence"/>
</dbReference>
<proteinExistence type="predicted"/>
<keyword evidence="2" id="KW-1185">Reference proteome</keyword>
<dbReference type="Gene3D" id="3.40.50.1820">
    <property type="entry name" value="alpha/beta hydrolase"/>
    <property type="match status" value="2"/>
</dbReference>
<dbReference type="EMBL" id="BMEQ01000015">
    <property type="protein sequence ID" value="GGG62495.1"/>
    <property type="molecule type" value="Genomic_DNA"/>
</dbReference>
<name>A0A917GZD7_9MICC</name>
<dbReference type="InterPro" id="IPR029058">
    <property type="entry name" value="AB_hydrolase_fold"/>
</dbReference>
<evidence type="ECO:0008006" key="3">
    <source>
        <dbReference type="Google" id="ProtNLM"/>
    </source>
</evidence>